<dbReference type="PANTHER" id="PTHR35372:SF2">
    <property type="entry name" value="SF3 HELICASE DOMAIN-CONTAINING PROTEIN"/>
    <property type="match status" value="1"/>
</dbReference>
<keyword evidence="1" id="KW-0378">Hydrolase</keyword>
<keyword evidence="4" id="KW-1185">Reference proteome</keyword>
<dbReference type="InterPro" id="IPR015330">
    <property type="entry name" value="DNA_primase/pol_bifunc_N"/>
</dbReference>
<evidence type="ECO:0000313" key="4">
    <source>
        <dbReference type="Proteomes" id="UP000054558"/>
    </source>
</evidence>
<protein>
    <recommendedName>
        <fullName evidence="2">DNA primase/polymerase bifunctional N-terminal domain-containing protein</fullName>
    </recommendedName>
</protein>
<gene>
    <name evidence="3" type="ORF">KFL_012450010</name>
</gene>
<evidence type="ECO:0000313" key="3">
    <source>
        <dbReference type="EMBL" id="GAQ93006.1"/>
    </source>
</evidence>
<evidence type="ECO:0000259" key="2">
    <source>
        <dbReference type="Pfam" id="PF09250"/>
    </source>
</evidence>
<feature type="domain" description="DNA primase/polymerase bifunctional N-terminal" evidence="2">
    <location>
        <begin position="40"/>
        <end position="188"/>
    </location>
</feature>
<proteinExistence type="predicted"/>
<organism evidence="3 4">
    <name type="scientific">Klebsormidium nitens</name>
    <name type="common">Green alga</name>
    <name type="synonym">Ulothrix nitens</name>
    <dbReference type="NCBI Taxonomy" id="105231"/>
    <lineage>
        <taxon>Eukaryota</taxon>
        <taxon>Viridiplantae</taxon>
        <taxon>Streptophyta</taxon>
        <taxon>Klebsormidiophyceae</taxon>
        <taxon>Klebsormidiales</taxon>
        <taxon>Klebsormidiaceae</taxon>
        <taxon>Klebsormidium</taxon>
    </lineage>
</organism>
<dbReference type="Proteomes" id="UP000054558">
    <property type="component" value="Unassembled WGS sequence"/>
</dbReference>
<evidence type="ECO:0000256" key="1">
    <source>
        <dbReference type="ARBA" id="ARBA00022801"/>
    </source>
</evidence>
<accession>A0A1Y1IVT4</accession>
<dbReference type="InterPro" id="IPR051620">
    <property type="entry name" value="ORF904-like_C"/>
</dbReference>
<feature type="non-terminal residue" evidence="3">
    <location>
        <position position="351"/>
    </location>
</feature>
<name>A0A1Y1IVT4_KLENI</name>
<dbReference type="PANTHER" id="PTHR35372">
    <property type="entry name" value="ATP BINDING PROTEIN-RELATED"/>
    <property type="match status" value="1"/>
</dbReference>
<dbReference type="AlphaFoldDB" id="A0A1Y1IVT4"/>
<reference evidence="3 4" key="1">
    <citation type="journal article" date="2014" name="Nat. Commun.">
        <title>Klebsormidium flaccidum genome reveals primary factors for plant terrestrial adaptation.</title>
        <authorList>
            <person name="Hori K."/>
            <person name="Maruyama F."/>
            <person name="Fujisawa T."/>
            <person name="Togashi T."/>
            <person name="Yamamoto N."/>
            <person name="Seo M."/>
            <person name="Sato S."/>
            <person name="Yamada T."/>
            <person name="Mori H."/>
            <person name="Tajima N."/>
            <person name="Moriyama T."/>
            <person name="Ikeuchi M."/>
            <person name="Watanabe M."/>
            <person name="Wada H."/>
            <person name="Kobayashi K."/>
            <person name="Saito M."/>
            <person name="Masuda T."/>
            <person name="Sasaki-Sekimoto Y."/>
            <person name="Mashiguchi K."/>
            <person name="Awai K."/>
            <person name="Shimojima M."/>
            <person name="Masuda S."/>
            <person name="Iwai M."/>
            <person name="Nobusawa T."/>
            <person name="Narise T."/>
            <person name="Kondo S."/>
            <person name="Saito H."/>
            <person name="Sato R."/>
            <person name="Murakawa M."/>
            <person name="Ihara Y."/>
            <person name="Oshima-Yamada Y."/>
            <person name="Ohtaka K."/>
            <person name="Satoh M."/>
            <person name="Sonobe K."/>
            <person name="Ishii M."/>
            <person name="Ohtani R."/>
            <person name="Kanamori-Sato M."/>
            <person name="Honoki R."/>
            <person name="Miyazaki D."/>
            <person name="Mochizuki H."/>
            <person name="Umetsu J."/>
            <person name="Higashi K."/>
            <person name="Shibata D."/>
            <person name="Kamiya Y."/>
            <person name="Sato N."/>
            <person name="Nakamura Y."/>
            <person name="Tabata S."/>
            <person name="Ida S."/>
            <person name="Kurokawa K."/>
            <person name="Ohta H."/>
        </authorList>
    </citation>
    <scope>NUCLEOTIDE SEQUENCE [LARGE SCALE GENOMIC DNA]</scope>
    <source>
        <strain evidence="3 4">NIES-2285</strain>
    </source>
</reference>
<dbReference type="GO" id="GO:0016787">
    <property type="term" value="F:hydrolase activity"/>
    <property type="evidence" value="ECO:0007669"/>
    <property type="project" value="UniProtKB-KW"/>
</dbReference>
<dbReference type="SUPFAM" id="SSF56747">
    <property type="entry name" value="Prim-pol domain"/>
    <property type="match status" value="1"/>
</dbReference>
<sequence length="351" mass="38408">MLGHFGRLGQVSGASKEPRVSASGTSLPPLPLEEAAPLLIESGYAVFTARLETYRTEKGEEKKRFLPSVSSWQTLTPENSKEYLATGPSKNALSINCGNSDVVVVDIDLKGGGMETWQQLERVHGVSSGFRCETGTKGLHLFFKLSSSVAVGLESGSERPTTWAGLEWLIKLVNRRNTPRSVRPPSLVLPASPATSVPAAATALYAPELMDEDLLKRVVAAQREMLTTWGDSTSTFSKATISRDGTGVMYDYKTGPGGRRCPYLNQCDAPHVSNHFGLLRRGLSNTYYCYSSECADRHKQGGTRKDIGKLDFPLAAAFSDARPLHADRSELYRDRTLLPHNFLRRNLSTLA</sequence>
<dbReference type="EMBL" id="DF238194">
    <property type="protein sequence ID" value="GAQ93006.1"/>
    <property type="molecule type" value="Genomic_DNA"/>
</dbReference>
<dbReference type="Pfam" id="PF09250">
    <property type="entry name" value="Prim-Pol"/>
    <property type="match status" value="1"/>
</dbReference>